<protein>
    <recommendedName>
        <fullName evidence="9">Amino acid permease/ SLC12A domain-containing protein</fullName>
    </recommendedName>
</protein>
<organism evidence="7 8">
    <name type="scientific">Tilletiaria anomala (strain ATCC 24038 / CBS 436.72 / UBC 951)</name>
    <dbReference type="NCBI Taxonomy" id="1037660"/>
    <lineage>
        <taxon>Eukaryota</taxon>
        <taxon>Fungi</taxon>
        <taxon>Dikarya</taxon>
        <taxon>Basidiomycota</taxon>
        <taxon>Ustilaginomycotina</taxon>
        <taxon>Exobasidiomycetes</taxon>
        <taxon>Georgefischeriales</taxon>
        <taxon>Tilletiariaceae</taxon>
        <taxon>Tilletiaria</taxon>
    </lineage>
</organism>
<comment type="caution">
    <text evidence="7">The sequence shown here is derived from an EMBL/GenBank/DDBJ whole genome shotgun (WGS) entry which is preliminary data.</text>
</comment>
<dbReference type="Gene3D" id="1.20.1740.10">
    <property type="entry name" value="Amino acid/polyamine transporter I"/>
    <property type="match status" value="1"/>
</dbReference>
<feature type="transmembrane region" description="Helical" evidence="6">
    <location>
        <begin position="605"/>
        <end position="624"/>
    </location>
</feature>
<evidence type="ECO:0008006" key="9">
    <source>
        <dbReference type="Google" id="ProtNLM"/>
    </source>
</evidence>
<evidence type="ECO:0000256" key="1">
    <source>
        <dbReference type="ARBA" id="ARBA00004141"/>
    </source>
</evidence>
<dbReference type="InterPro" id="IPR002293">
    <property type="entry name" value="AA/rel_permease1"/>
</dbReference>
<sequence length="760" mass="80995">MRDPGDKGEGPSRPRTPVLSHSHPLSGDLTEPISPTGSVRRFPARAPDQDLSGSPRTKLRSQPHSCDGRGSFGVPNSDRRHELPLHISPLSRNKAPTDAENASGIARRRRKANVSRADDGDNTSLYPPSFAESQFATIVRRQRKRRIFSPMEHSLEQGRTASEPPPEVEGCGLKFRSDENRPALEAETSIAANGLDGAQHQELKIARNGSGPDDMGRKAWEFAGWGSMSLLELSPSSYQLAREAINRRPKRDLGQWRAAAIAGNAITGSVFYSLPAVLGVAGVYAPISLLIACALIGPFRPLMLELTSALGANDSVNYSYFCNISPRSLALIAAAITALDALATGAVSASTAASYLSAETAGKVGDTGWTILLLLALAVIALLGLRDSSSVALGMMAFHLTTMGILIIAGISFWATEGSAILISNWYNADSLLNGRSVLKAVVFGVAIGFVGLTGFECAPSYVTRVKEGQFGKALLWLQITVLVTEAPLMLLCLVAIPTSTFTSNGDKSANILALLGDAAGKGSPWLKVLVVIDAVVVLCGGIITGIVSFGGLVEALARDMILPAFILRQVPKTGAAGFSISAYLVLAIILCATSEFSLSTLSSILSLSFLVVMSLFAVAILLIKHNRPTLPRKPVNGLLLTLAALGIGIVAIALNIALGPFALLLYAIYAVVCLGALWLISSKVSIAKLLYWTIDQNRTDWLAKRMHASAGKNLIAWIRNERKHPVVYFTKTDVSNLARLEGQTNDKSNLITCLCVRRS</sequence>
<dbReference type="Pfam" id="PF13520">
    <property type="entry name" value="AA_permease_2"/>
    <property type="match status" value="1"/>
</dbReference>
<name>A0A066WJU3_TILAU</name>
<feature type="transmembrane region" description="Helical" evidence="6">
    <location>
        <begin position="575"/>
        <end position="599"/>
    </location>
</feature>
<feature type="transmembrane region" description="Helical" evidence="6">
    <location>
        <begin position="636"/>
        <end position="658"/>
    </location>
</feature>
<feature type="transmembrane region" description="Helical" evidence="6">
    <location>
        <begin position="329"/>
        <end position="356"/>
    </location>
</feature>
<dbReference type="OrthoDB" id="1718410at2759"/>
<feature type="region of interest" description="Disordered" evidence="5">
    <location>
        <begin position="149"/>
        <end position="168"/>
    </location>
</feature>
<evidence type="ECO:0000313" key="7">
    <source>
        <dbReference type="EMBL" id="KDN52823.1"/>
    </source>
</evidence>
<dbReference type="HOGENOM" id="CLU_012451_0_0_1"/>
<dbReference type="Proteomes" id="UP000027361">
    <property type="component" value="Unassembled WGS sequence"/>
</dbReference>
<dbReference type="GeneID" id="25261615"/>
<evidence type="ECO:0000256" key="3">
    <source>
        <dbReference type="ARBA" id="ARBA00022989"/>
    </source>
</evidence>
<keyword evidence="8" id="KW-1185">Reference proteome</keyword>
<feature type="region of interest" description="Disordered" evidence="5">
    <location>
        <begin position="1"/>
        <end position="128"/>
    </location>
</feature>
<proteinExistence type="predicted"/>
<feature type="transmembrane region" description="Helical" evidence="6">
    <location>
        <begin position="441"/>
        <end position="463"/>
    </location>
</feature>
<evidence type="ECO:0000256" key="2">
    <source>
        <dbReference type="ARBA" id="ARBA00022692"/>
    </source>
</evidence>
<feature type="compositionally biased region" description="Polar residues" evidence="5">
    <location>
        <begin position="51"/>
        <end position="64"/>
    </location>
</feature>
<dbReference type="PANTHER" id="PTHR43243">
    <property type="entry name" value="INNER MEMBRANE TRANSPORTER YGJI-RELATED"/>
    <property type="match status" value="1"/>
</dbReference>
<evidence type="ECO:0000313" key="8">
    <source>
        <dbReference type="Proteomes" id="UP000027361"/>
    </source>
</evidence>
<comment type="subcellular location">
    <subcellularLocation>
        <location evidence="1">Membrane</location>
        <topology evidence="1">Multi-pass membrane protein</topology>
    </subcellularLocation>
</comment>
<keyword evidence="2 6" id="KW-0812">Transmembrane</keyword>
<gene>
    <name evidence="7" type="ORF">K437DRAFT_149115</name>
</gene>
<dbReference type="RefSeq" id="XP_013245662.1">
    <property type="nucleotide sequence ID" value="XM_013390208.1"/>
</dbReference>
<dbReference type="AlphaFoldDB" id="A0A066WJU3"/>
<feature type="transmembrane region" description="Helical" evidence="6">
    <location>
        <begin position="280"/>
        <end position="299"/>
    </location>
</feature>
<feature type="transmembrane region" description="Helical" evidence="6">
    <location>
        <begin position="529"/>
        <end position="554"/>
    </location>
</feature>
<evidence type="ECO:0000256" key="5">
    <source>
        <dbReference type="SAM" id="MobiDB-lite"/>
    </source>
</evidence>
<feature type="transmembrane region" description="Helical" evidence="6">
    <location>
        <begin position="368"/>
        <end position="385"/>
    </location>
</feature>
<keyword evidence="4 6" id="KW-0472">Membrane</keyword>
<keyword evidence="3 6" id="KW-1133">Transmembrane helix</keyword>
<evidence type="ECO:0000256" key="6">
    <source>
        <dbReference type="SAM" id="Phobius"/>
    </source>
</evidence>
<feature type="transmembrane region" description="Helical" evidence="6">
    <location>
        <begin position="397"/>
        <end position="416"/>
    </location>
</feature>
<feature type="compositionally biased region" description="Basic and acidic residues" evidence="5">
    <location>
        <begin position="1"/>
        <end position="12"/>
    </location>
</feature>
<evidence type="ECO:0000256" key="4">
    <source>
        <dbReference type="ARBA" id="ARBA00023136"/>
    </source>
</evidence>
<dbReference type="STRING" id="1037660.A0A066WJU3"/>
<feature type="transmembrane region" description="Helical" evidence="6">
    <location>
        <begin position="475"/>
        <end position="497"/>
    </location>
</feature>
<dbReference type="InParanoid" id="A0A066WJU3"/>
<accession>A0A066WJU3</accession>
<dbReference type="EMBL" id="JMSN01000006">
    <property type="protein sequence ID" value="KDN52823.1"/>
    <property type="molecule type" value="Genomic_DNA"/>
</dbReference>
<dbReference type="PANTHER" id="PTHR43243:SF20">
    <property type="entry name" value="CATIONIC AMINO ACID TRANSPORTER 3"/>
    <property type="match status" value="1"/>
</dbReference>
<dbReference type="GO" id="GO:0015171">
    <property type="term" value="F:amino acid transmembrane transporter activity"/>
    <property type="evidence" value="ECO:0007669"/>
    <property type="project" value="TreeGrafter"/>
</dbReference>
<feature type="transmembrane region" description="Helical" evidence="6">
    <location>
        <begin position="664"/>
        <end position="681"/>
    </location>
</feature>
<reference evidence="7 8" key="1">
    <citation type="submission" date="2014-05" db="EMBL/GenBank/DDBJ databases">
        <title>Draft genome sequence of a rare smut relative, Tilletiaria anomala UBC 951.</title>
        <authorList>
            <consortium name="DOE Joint Genome Institute"/>
            <person name="Toome M."/>
            <person name="Kuo A."/>
            <person name="Henrissat B."/>
            <person name="Lipzen A."/>
            <person name="Tritt A."/>
            <person name="Yoshinaga Y."/>
            <person name="Zane M."/>
            <person name="Barry K."/>
            <person name="Grigoriev I.V."/>
            <person name="Spatafora J.W."/>
            <person name="Aimea M.C."/>
        </authorList>
    </citation>
    <scope>NUCLEOTIDE SEQUENCE [LARGE SCALE GENOMIC DNA]</scope>
    <source>
        <strain evidence="7 8">UBC 951</strain>
    </source>
</reference>
<dbReference type="GO" id="GO:0005886">
    <property type="term" value="C:plasma membrane"/>
    <property type="evidence" value="ECO:0007669"/>
    <property type="project" value="TreeGrafter"/>
</dbReference>